<evidence type="ECO:0000256" key="3">
    <source>
        <dbReference type="ARBA" id="ARBA00023163"/>
    </source>
</evidence>
<dbReference type="Pfam" id="PF00532">
    <property type="entry name" value="Peripla_BP_1"/>
    <property type="match status" value="1"/>
</dbReference>
<organism evidence="5 6">
    <name type="scientific">Hufsiella ginkgonis</name>
    <dbReference type="NCBI Taxonomy" id="2695274"/>
    <lineage>
        <taxon>Bacteria</taxon>
        <taxon>Pseudomonadati</taxon>
        <taxon>Bacteroidota</taxon>
        <taxon>Sphingobacteriia</taxon>
        <taxon>Sphingobacteriales</taxon>
        <taxon>Sphingobacteriaceae</taxon>
        <taxon>Hufsiella</taxon>
    </lineage>
</organism>
<dbReference type="RefSeq" id="WP_160908632.1">
    <property type="nucleotide sequence ID" value="NZ_WVHS01000005.1"/>
</dbReference>
<protein>
    <submittedName>
        <fullName evidence="5">Substrate-binding domain-containing protein</fullName>
    </submittedName>
</protein>
<evidence type="ECO:0000256" key="2">
    <source>
        <dbReference type="ARBA" id="ARBA00023125"/>
    </source>
</evidence>
<name>A0A7K1Y2X7_9SPHI</name>
<dbReference type="InterPro" id="IPR000843">
    <property type="entry name" value="HTH_LacI"/>
</dbReference>
<dbReference type="PANTHER" id="PTHR30146:SF109">
    <property type="entry name" value="HTH-TYPE TRANSCRIPTIONAL REGULATOR GALS"/>
    <property type="match status" value="1"/>
</dbReference>
<dbReference type="GO" id="GO:0003700">
    <property type="term" value="F:DNA-binding transcription factor activity"/>
    <property type="evidence" value="ECO:0007669"/>
    <property type="project" value="TreeGrafter"/>
</dbReference>
<dbReference type="AlphaFoldDB" id="A0A7K1Y2X7"/>
<dbReference type="GO" id="GO:0000976">
    <property type="term" value="F:transcription cis-regulatory region binding"/>
    <property type="evidence" value="ECO:0007669"/>
    <property type="project" value="TreeGrafter"/>
</dbReference>
<keyword evidence="2" id="KW-0238">DNA-binding</keyword>
<dbReference type="EMBL" id="WVHS01000005">
    <property type="protein sequence ID" value="MXV17643.1"/>
    <property type="molecule type" value="Genomic_DNA"/>
</dbReference>
<dbReference type="CDD" id="cd06267">
    <property type="entry name" value="PBP1_LacI_sugar_binding-like"/>
    <property type="match status" value="1"/>
</dbReference>
<keyword evidence="3" id="KW-0804">Transcription</keyword>
<dbReference type="Gene3D" id="3.40.50.2300">
    <property type="match status" value="2"/>
</dbReference>
<dbReference type="SUPFAM" id="SSF47413">
    <property type="entry name" value="lambda repressor-like DNA-binding domains"/>
    <property type="match status" value="1"/>
</dbReference>
<dbReference type="SMART" id="SM00354">
    <property type="entry name" value="HTH_LACI"/>
    <property type="match status" value="1"/>
</dbReference>
<evidence type="ECO:0000259" key="4">
    <source>
        <dbReference type="PROSITE" id="PS50932"/>
    </source>
</evidence>
<comment type="caution">
    <text evidence="5">The sequence shown here is derived from an EMBL/GenBank/DDBJ whole genome shotgun (WGS) entry which is preliminary data.</text>
</comment>
<keyword evidence="1" id="KW-0805">Transcription regulation</keyword>
<dbReference type="CDD" id="cd01392">
    <property type="entry name" value="HTH_LacI"/>
    <property type="match status" value="1"/>
</dbReference>
<accession>A0A7K1Y2X7</accession>
<feature type="domain" description="HTH lacI-type" evidence="4">
    <location>
        <begin position="5"/>
        <end position="59"/>
    </location>
</feature>
<dbReference type="Gene3D" id="1.10.260.40">
    <property type="entry name" value="lambda repressor-like DNA-binding domains"/>
    <property type="match status" value="1"/>
</dbReference>
<proteinExistence type="predicted"/>
<dbReference type="InterPro" id="IPR010982">
    <property type="entry name" value="Lambda_DNA-bd_dom_sf"/>
</dbReference>
<dbReference type="SUPFAM" id="SSF53822">
    <property type="entry name" value="Periplasmic binding protein-like I"/>
    <property type="match status" value="1"/>
</dbReference>
<dbReference type="PANTHER" id="PTHR30146">
    <property type="entry name" value="LACI-RELATED TRANSCRIPTIONAL REPRESSOR"/>
    <property type="match status" value="1"/>
</dbReference>
<evidence type="ECO:0000313" key="6">
    <source>
        <dbReference type="Proteomes" id="UP000451233"/>
    </source>
</evidence>
<gene>
    <name evidence="5" type="ORF">GS398_20245</name>
</gene>
<evidence type="ECO:0000313" key="5">
    <source>
        <dbReference type="EMBL" id="MXV17643.1"/>
    </source>
</evidence>
<reference evidence="5 6" key="1">
    <citation type="submission" date="2019-11" db="EMBL/GenBank/DDBJ databases">
        <title>Pedobacter sp. HMF7056 Genome sequencing and assembly.</title>
        <authorList>
            <person name="Kang H."/>
            <person name="Kim H."/>
            <person name="Joh K."/>
        </authorList>
    </citation>
    <scope>NUCLEOTIDE SEQUENCE [LARGE SCALE GENOMIC DNA]</scope>
    <source>
        <strain evidence="5 6">HMF7056</strain>
    </source>
</reference>
<dbReference type="Pfam" id="PF00356">
    <property type="entry name" value="LacI"/>
    <property type="match status" value="1"/>
</dbReference>
<dbReference type="Proteomes" id="UP000451233">
    <property type="component" value="Unassembled WGS sequence"/>
</dbReference>
<keyword evidence="6" id="KW-1185">Reference proteome</keyword>
<dbReference type="PROSITE" id="PS50932">
    <property type="entry name" value="HTH_LACI_2"/>
    <property type="match status" value="1"/>
</dbReference>
<dbReference type="InterPro" id="IPR028082">
    <property type="entry name" value="Peripla_BP_I"/>
</dbReference>
<dbReference type="InterPro" id="IPR001761">
    <property type="entry name" value="Peripla_BP/Lac1_sug-bd_dom"/>
</dbReference>
<evidence type="ECO:0000256" key="1">
    <source>
        <dbReference type="ARBA" id="ARBA00023015"/>
    </source>
</evidence>
<sequence>MKKKTTIHDIAKELKTNISTVSRALNDHPAISTITKEAVKEMAQKLNYRQNKIASSLRSGRTHTIGVIIPSAELHFFGSVVHAIEQAMNRNGYTVLLYQSNESFEQEVKGIETFLQLHVDGIIASIALGTKDFDHFKEIKKRNIPLILFDRTNDTLEVPSVFIDDYKGGYIATEHLIRQGYHRIAHINSRQQIKIFNDRLRGYRDALSDYGLPYEERLVEFGDVSIESGKICTEKLLSQSGRPDAIFAVEDFTAMGAIQQLKTRGIAVPAEFGVIGFANEGFSPYITPSLSTIDQQTRIMGKTAAGLFLDSIGKGEEPVGTSQIVLDPVLVVRESTGRQGV</sequence>